<dbReference type="PANTHER" id="PTHR43531">
    <property type="entry name" value="PROTEIN ICFG"/>
    <property type="match status" value="1"/>
</dbReference>
<keyword evidence="3 5" id="KW-0807">Transducer</keyword>
<feature type="domain" description="HAMP" evidence="8">
    <location>
        <begin position="212"/>
        <end position="264"/>
    </location>
</feature>
<evidence type="ECO:0000256" key="1">
    <source>
        <dbReference type="ARBA" id="ARBA00022481"/>
    </source>
</evidence>
<feature type="transmembrane region" description="Helical" evidence="6">
    <location>
        <begin position="12"/>
        <end position="34"/>
    </location>
</feature>
<dbReference type="InterPro" id="IPR003660">
    <property type="entry name" value="HAMP_dom"/>
</dbReference>
<dbReference type="Pfam" id="PF12729">
    <property type="entry name" value="4HB_MCP_1"/>
    <property type="match status" value="1"/>
</dbReference>
<evidence type="ECO:0000313" key="10">
    <source>
        <dbReference type="Proteomes" id="UP000825886"/>
    </source>
</evidence>
<keyword evidence="6" id="KW-0472">Membrane</keyword>
<feature type="domain" description="Methyl-accepting transducer" evidence="7">
    <location>
        <begin position="269"/>
        <end position="498"/>
    </location>
</feature>
<evidence type="ECO:0000256" key="3">
    <source>
        <dbReference type="ARBA" id="ARBA00023224"/>
    </source>
</evidence>
<keyword evidence="10" id="KW-1185">Reference proteome</keyword>
<dbReference type="SMART" id="SM00283">
    <property type="entry name" value="MA"/>
    <property type="match status" value="1"/>
</dbReference>
<feature type="transmembrane region" description="Helical" evidence="6">
    <location>
        <begin position="190"/>
        <end position="210"/>
    </location>
</feature>
<dbReference type="Pfam" id="PF00672">
    <property type="entry name" value="HAMP"/>
    <property type="match status" value="1"/>
</dbReference>
<accession>A0ABX9AGI0</accession>
<evidence type="ECO:0000256" key="5">
    <source>
        <dbReference type="PROSITE-ProRule" id="PRU00284"/>
    </source>
</evidence>
<organism evidence="9 10">
    <name type="scientific">Symbiopectobacterium purcellii</name>
    <dbReference type="NCBI Taxonomy" id="2871826"/>
    <lineage>
        <taxon>Bacteria</taxon>
        <taxon>Pseudomonadati</taxon>
        <taxon>Pseudomonadota</taxon>
        <taxon>Gammaproteobacteria</taxon>
        <taxon>Enterobacterales</taxon>
        <taxon>Enterobacteriaceae</taxon>
    </lineage>
</organism>
<dbReference type="InterPro" id="IPR047347">
    <property type="entry name" value="YvaQ-like_sensor"/>
</dbReference>
<dbReference type="SMART" id="SM00304">
    <property type="entry name" value="HAMP"/>
    <property type="match status" value="1"/>
</dbReference>
<keyword evidence="1" id="KW-0488">Methylation</keyword>
<dbReference type="InterPro" id="IPR024478">
    <property type="entry name" value="HlyB_4HB_MCP"/>
</dbReference>
<evidence type="ECO:0000313" key="9">
    <source>
        <dbReference type="EMBL" id="QZN94267.1"/>
    </source>
</evidence>
<evidence type="ECO:0000256" key="2">
    <source>
        <dbReference type="ARBA" id="ARBA00022500"/>
    </source>
</evidence>
<dbReference type="Gene3D" id="1.10.287.950">
    <property type="entry name" value="Methyl-accepting chemotaxis protein"/>
    <property type="match status" value="1"/>
</dbReference>
<dbReference type="PRINTS" id="PR00260">
    <property type="entry name" value="CHEMTRNSDUCR"/>
</dbReference>
<dbReference type="SUPFAM" id="SSF58104">
    <property type="entry name" value="Methyl-accepting chemotaxis protein (MCP) signaling domain"/>
    <property type="match status" value="1"/>
</dbReference>
<sequence length="533" mass="57177">MNLSNWRIGYRLGIGFSLLVLMLLIVGVMSLGRLADFNTQIDRIVSSDYPLTVKGNQLIGELNGYALSQQRVLLTTSEQNIKKEMESMKQRTVTVSALMEELRKSANDTRSQAILQEINQARGDFHTSSTKFAGYINAGDTAAALNEFMTATEKSIQAYKAAISAFIDHRDDQMSVSQQQVAQSYTNTRLLLVGMILAAILVSVIVAAAITRSVTHPLNEALSIAERVSTGDLTSDILVTRKDETGLLLQALRNMNDSLRHIVSQVRDGAESISSAAGQIAAGNQDLSARTEEQASSLEQTASSMEQLTATIKNTADNTTEATQLAAQGSQTVRESGELMNDVTTEMRGIRESSQRMAEIIGVIDSIAFQTNILALNAAVEAARAGEQGRGFAVVASEVRALAQRSATAAKEIKELIDGSVEKVRQGMVLVEKTAVSMQTLVTNVEGVNGIVTEIAQASREQSDGVNQINLAVGQIDTTTQQNAALVEESAAAALSLQEQAQALTSTVSIFKLGSYHEGPVAHQETLRMLPGA</sequence>
<name>A0ABX9AGI0_9ENTR</name>
<gene>
    <name evidence="9" type="ORF">K6K13_12895</name>
</gene>
<keyword evidence="6" id="KW-0812">Transmembrane</keyword>
<protein>
    <submittedName>
        <fullName evidence="9">MCP four helix bundle domain-containing protein</fullName>
    </submittedName>
</protein>
<dbReference type="EMBL" id="CP081864">
    <property type="protein sequence ID" value="QZN94267.1"/>
    <property type="molecule type" value="Genomic_DNA"/>
</dbReference>
<dbReference type="InterPro" id="IPR051310">
    <property type="entry name" value="MCP_chemotaxis"/>
</dbReference>
<dbReference type="CDD" id="cd06225">
    <property type="entry name" value="HAMP"/>
    <property type="match status" value="1"/>
</dbReference>
<dbReference type="PANTHER" id="PTHR43531:SF5">
    <property type="entry name" value="METHYL-ACCEPTING CHEMOTAXIS PROTEIN III"/>
    <property type="match status" value="1"/>
</dbReference>
<keyword evidence="2" id="KW-0145">Chemotaxis</keyword>
<evidence type="ECO:0000256" key="6">
    <source>
        <dbReference type="SAM" id="Phobius"/>
    </source>
</evidence>
<evidence type="ECO:0000259" key="8">
    <source>
        <dbReference type="PROSITE" id="PS50885"/>
    </source>
</evidence>
<evidence type="ECO:0000259" key="7">
    <source>
        <dbReference type="PROSITE" id="PS50111"/>
    </source>
</evidence>
<proteinExistence type="inferred from homology"/>
<dbReference type="CDD" id="cd19411">
    <property type="entry name" value="MCP2201-like_sensor"/>
    <property type="match status" value="1"/>
</dbReference>
<dbReference type="PROSITE" id="PS50111">
    <property type="entry name" value="CHEMOTAXIS_TRANSDUC_2"/>
    <property type="match status" value="1"/>
</dbReference>
<keyword evidence="6" id="KW-1133">Transmembrane helix</keyword>
<dbReference type="Proteomes" id="UP000825886">
    <property type="component" value="Chromosome"/>
</dbReference>
<reference evidence="9 10" key="1">
    <citation type="submission" date="2021-08" db="EMBL/GenBank/DDBJ databases">
        <title>Culture and genomic analysis of Symbiopectobacterium purcellii sp. nov. gen. nov., isolated from the leafhopper Empoasca decipiens.</title>
        <authorList>
            <person name="Nadal-Jimenez P."/>
            <person name="Siozios S."/>
            <person name="Halliday N."/>
            <person name="Camara M."/>
            <person name="Hurst G.D.D."/>
        </authorList>
    </citation>
    <scope>NUCLEOTIDE SEQUENCE [LARGE SCALE GENOMIC DNA]</scope>
    <source>
        <strain evidence="9 10">SyEd1</strain>
    </source>
</reference>
<dbReference type="PROSITE" id="PS50885">
    <property type="entry name" value="HAMP"/>
    <property type="match status" value="1"/>
</dbReference>
<dbReference type="RefSeq" id="WP_222157392.1">
    <property type="nucleotide sequence ID" value="NZ_CP081864.1"/>
</dbReference>
<comment type="similarity">
    <text evidence="4">Belongs to the methyl-accepting chemotaxis (MCP) protein family.</text>
</comment>
<evidence type="ECO:0000256" key="4">
    <source>
        <dbReference type="ARBA" id="ARBA00029447"/>
    </source>
</evidence>
<dbReference type="Pfam" id="PF00015">
    <property type="entry name" value="MCPsignal"/>
    <property type="match status" value="1"/>
</dbReference>
<dbReference type="InterPro" id="IPR004089">
    <property type="entry name" value="MCPsignal_dom"/>
</dbReference>
<dbReference type="CDD" id="cd11386">
    <property type="entry name" value="MCP_signal"/>
    <property type="match status" value="1"/>
</dbReference>
<dbReference type="InterPro" id="IPR004090">
    <property type="entry name" value="Chemotax_Me-accpt_rcpt"/>
</dbReference>